<evidence type="ECO:0008006" key="3">
    <source>
        <dbReference type="Google" id="ProtNLM"/>
    </source>
</evidence>
<sequence>MLYVGHEKVPVLIVDNYVADLDAIVSRARALSPYPQATGPYPGERHFLKPGDSLMAGYVGPMLNILAPLISDAFEADILGAISASLSRVTTRPEKLTRYQSNPHFDDTSGKMIAILHYLTPTMGTALYRHRTTGLERITEDKLSYYLTSIEHLGARKKYICGSNDDYEMTAAITGHPGRIAVYPSNALHSGMIPPDHFTDQGCQERLTTNVFIRLA</sequence>
<evidence type="ECO:0000313" key="2">
    <source>
        <dbReference type="Proteomes" id="UP000290975"/>
    </source>
</evidence>
<gene>
    <name evidence="1" type="ORF">MBESOW_P0516</name>
</gene>
<dbReference type="Pfam" id="PF20043">
    <property type="entry name" value="DUF6445"/>
    <property type="match status" value="1"/>
</dbReference>
<reference evidence="1 2" key="1">
    <citation type="submission" date="2014-12" db="EMBL/GenBank/DDBJ databases">
        <title>Whole genome sequencing of Sphingobium xenophagum OW59.</title>
        <authorList>
            <person name="Ohta Y."/>
            <person name="Nishi S."/>
            <person name="Hatada Y."/>
        </authorList>
    </citation>
    <scope>NUCLEOTIDE SEQUENCE [LARGE SCALE GENOMIC DNA]</scope>
    <source>
        <strain evidence="1 2">OW59</strain>
    </source>
</reference>
<dbReference type="InterPro" id="IPR045617">
    <property type="entry name" value="DUF6445"/>
</dbReference>
<evidence type="ECO:0000313" key="1">
    <source>
        <dbReference type="EMBL" id="GBH29263.1"/>
    </source>
</evidence>
<organism evidence="1 2">
    <name type="scientific">Sphingobium xenophagum</name>
    <dbReference type="NCBI Taxonomy" id="121428"/>
    <lineage>
        <taxon>Bacteria</taxon>
        <taxon>Pseudomonadati</taxon>
        <taxon>Pseudomonadota</taxon>
        <taxon>Alphaproteobacteria</taxon>
        <taxon>Sphingomonadales</taxon>
        <taxon>Sphingomonadaceae</taxon>
        <taxon>Sphingobium</taxon>
    </lineage>
</organism>
<dbReference type="RefSeq" id="WP_130751870.1">
    <property type="nucleotide sequence ID" value="NZ_BBQY01000001.1"/>
</dbReference>
<comment type="caution">
    <text evidence="1">The sequence shown here is derived from an EMBL/GenBank/DDBJ whole genome shotgun (WGS) entry which is preliminary data.</text>
</comment>
<accession>A0A401IXZ2</accession>
<name>A0A401IXZ2_SPHXE</name>
<dbReference type="Proteomes" id="UP000290975">
    <property type="component" value="Unassembled WGS sequence"/>
</dbReference>
<keyword evidence="2" id="KW-1185">Reference proteome</keyword>
<protein>
    <recommendedName>
        <fullName evidence="3">Prolyl 4-hydroxylase alpha subunit Fe(2+) 2OG dioxygenase domain-containing protein</fullName>
    </recommendedName>
</protein>
<dbReference type="AlphaFoldDB" id="A0A401IXZ2"/>
<proteinExistence type="predicted"/>
<dbReference type="EMBL" id="BBQY01000001">
    <property type="protein sequence ID" value="GBH29263.1"/>
    <property type="molecule type" value="Genomic_DNA"/>
</dbReference>